<gene>
    <name evidence="3" type="ORF">NP493_1757g00028</name>
</gene>
<evidence type="ECO:0000256" key="2">
    <source>
        <dbReference type="SAM" id="Phobius"/>
    </source>
</evidence>
<sequence length="151" mass="16302">MPIAKPYLLLDDVNSELNSPLLSHEDMDSDEDVLVNSVHVGGASHLSTTDLGETTFSTTHKITGAKTVHKNGSKGVQTNDAVTNSQTAAPSGDTVVVVPDVRRQISEEEVTFFNRYDVETEETMKCIVTSVMFIVIIAAIVIVAFVVNPQV</sequence>
<name>A0AAD9JVC1_RIDPI</name>
<dbReference type="AlphaFoldDB" id="A0AAD9JVC1"/>
<keyword evidence="2" id="KW-0812">Transmembrane</keyword>
<accession>A0AAD9JVC1</accession>
<dbReference type="EMBL" id="JAODUO010001756">
    <property type="protein sequence ID" value="KAK2158925.1"/>
    <property type="molecule type" value="Genomic_DNA"/>
</dbReference>
<proteinExistence type="predicted"/>
<protein>
    <submittedName>
        <fullName evidence="3">Uncharacterized protein</fullName>
    </submittedName>
</protein>
<feature type="region of interest" description="Disordered" evidence="1">
    <location>
        <begin position="69"/>
        <end position="89"/>
    </location>
</feature>
<reference evidence="3" key="1">
    <citation type="journal article" date="2023" name="Mol. Biol. Evol.">
        <title>Third-Generation Sequencing Reveals the Adaptive Role of the Epigenome in Three Deep-Sea Polychaetes.</title>
        <authorList>
            <person name="Perez M."/>
            <person name="Aroh O."/>
            <person name="Sun Y."/>
            <person name="Lan Y."/>
            <person name="Juniper S.K."/>
            <person name="Young C.R."/>
            <person name="Angers B."/>
            <person name="Qian P.Y."/>
        </authorList>
    </citation>
    <scope>NUCLEOTIDE SEQUENCE</scope>
    <source>
        <strain evidence="3">R07B-5</strain>
    </source>
</reference>
<keyword evidence="4" id="KW-1185">Reference proteome</keyword>
<evidence type="ECO:0000256" key="1">
    <source>
        <dbReference type="SAM" id="MobiDB-lite"/>
    </source>
</evidence>
<evidence type="ECO:0000313" key="4">
    <source>
        <dbReference type="Proteomes" id="UP001209878"/>
    </source>
</evidence>
<feature type="compositionally biased region" description="Polar residues" evidence="1">
    <location>
        <begin position="74"/>
        <end position="89"/>
    </location>
</feature>
<keyword evidence="2" id="KW-1133">Transmembrane helix</keyword>
<dbReference type="Proteomes" id="UP001209878">
    <property type="component" value="Unassembled WGS sequence"/>
</dbReference>
<keyword evidence="2" id="KW-0472">Membrane</keyword>
<evidence type="ECO:0000313" key="3">
    <source>
        <dbReference type="EMBL" id="KAK2158925.1"/>
    </source>
</evidence>
<feature type="transmembrane region" description="Helical" evidence="2">
    <location>
        <begin position="126"/>
        <end position="147"/>
    </location>
</feature>
<comment type="caution">
    <text evidence="3">The sequence shown here is derived from an EMBL/GenBank/DDBJ whole genome shotgun (WGS) entry which is preliminary data.</text>
</comment>
<organism evidence="3 4">
    <name type="scientific">Ridgeia piscesae</name>
    <name type="common">Tubeworm</name>
    <dbReference type="NCBI Taxonomy" id="27915"/>
    <lineage>
        <taxon>Eukaryota</taxon>
        <taxon>Metazoa</taxon>
        <taxon>Spiralia</taxon>
        <taxon>Lophotrochozoa</taxon>
        <taxon>Annelida</taxon>
        <taxon>Polychaeta</taxon>
        <taxon>Sedentaria</taxon>
        <taxon>Canalipalpata</taxon>
        <taxon>Sabellida</taxon>
        <taxon>Siboglinidae</taxon>
        <taxon>Ridgeia</taxon>
    </lineage>
</organism>